<protein>
    <recommendedName>
        <fullName evidence="6">Radical SAM core domain-containing protein</fullName>
    </recommendedName>
</protein>
<evidence type="ECO:0000256" key="3">
    <source>
        <dbReference type="ARBA" id="ARBA00022723"/>
    </source>
</evidence>
<dbReference type="InterPro" id="IPR013785">
    <property type="entry name" value="Aldolase_TIM"/>
</dbReference>
<organism evidence="7 8">
    <name type="scientific">Sandaracinus amylolyticus</name>
    <dbReference type="NCBI Taxonomy" id="927083"/>
    <lineage>
        <taxon>Bacteria</taxon>
        <taxon>Pseudomonadati</taxon>
        <taxon>Myxococcota</taxon>
        <taxon>Polyangia</taxon>
        <taxon>Polyangiales</taxon>
        <taxon>Sandaracinaceae</taxon>
        <taxon>Sandaracinus</taxon>
    </lineage>
</organism>
<evidence type="ECO:0000313" key="8">
    <source>
        <dbReference type="Proteomes" id="UP000034883"/>
    </source>
</evidence>
<dbReference type="SMART" id="SM00729">
    <property type="entry name" value="Elp3"/>
    <property type="match status" value="1"/>
</dbReference>
<dbReference type="SUPFAM" id="SSF102114">
    <property type="entry name" value="Radical SAM enzymes"/>
    <property type="match status" value="1"/>
</dbReference>
<evidence type="ECO:0000256" key="2">
    <source>
        <dbReference type="ARBA" id="ARBA00022691"/>
    </source>
</evidence>
<dbReference type="InterPro" id="IPR007197">
    <property type="entry name" value="rSAM"/>
</dbReference>
<accession>A0A0F6SE74</accession>
<dbReference type="OrthoDB" id="9782387at2"/>
<dbReference type="SFLD" id="SFLDS00029">
    <property type="entry name" value="Radical_SAM"/>
    <property type="match status" value="1"/>
</dbReference>
<proteinExistence type="predicted"/>
<evidence type="ECO:0000256" key="4">
    <source>
        <dbReference type="ARBA" id="ARBA00023004"/>
    </source>
</evidence>
<dbReference type="GO" id="GO:0046872">
    <property type="term" value="F:metal ion binding"/>
    <property type="evidence" value="ECO:0007669"/>
    <property type="project" value="UniProtKB-KW"/>
</dbReference>
<keyword evidence="2" id="KW-0949">S-adenosyl-L-methionine</keyword>
<dbReference type="GO" id="GO:0006783">
    <property type="term" value="P:heme biosynthetic process"/>
    <property type="evidence" value="ECO:0007669"/>
    <property type="project" value="TreeGrafter"/>
</dbReference>
<sequence length="450" mass="48781">MSAVARNLATVEPLVRRLPFAISSLEASETEPAVDLRLDTPGGTVKVRVGSREGGTKALAYTRSFAISYLPSAGDPLSRAALDGVVSFARKLAALDPGGLALLVPTPTEPAPRRLPVVPRIASGSWSRATFDRGIDAVRAKGRRIDRAVLVVTQSCEMACTFCPSRDKQHEVHPDVDERTYFDDLVHQMRAARSLGARVLEVGGNDVLRFSRAAELFERAGALGFEEIIAQSPGQRLADEAFARTIASGPLTRVEIPLYGARAEVHDAVTGAPGSFDTLCRALDVALALGRPRVVLRTLALRSTLAHLGDLFEFADRRFGLRLTVRMLWPNRLGEREHLVDAVPFPELDDVMRRHADRFDPDLPLCVFPGAHAGTALRALESIAGIARVHLWDLGIVDGSEDARQKRDREHLHVAACDACAVRDTCVGVLRAHLDAFGDAGLRPFASRPA</sequence>
<dbReference type="Pfam" id="PF04055">
    <property type="entry name" value="Radical_SAM"/>
    <property type="match status" value="1"/>
</dbReference>
<dbReference type="InterPro" id="IPR050377">
    <property type="entry name" value="Radical_SAM_PqqE_MftC-like"/>
</dbReference>
<evidence type="ECO:0000313" key="7">
    <source>
        <dbReference type="EMBL" id="AKF04699.1"/>
    </source>
</evidence>
<keyword evidence="8" id="KW-1185">Reference proteome</keyword>
<evidence type="ECO:0000256" key="1">
    <source>
        <dbReference type="ARBA" id="ARBA00001966"/>
    </source>
</evidence>
<comment type="cofactor">
    <cofactor evidence="1">
        <name>[4Fe-4S] cluster</name>
        <dbReference type="ChEBI" id="CHEBI:49883"/>
    </cofactor>
</comment>
<dbReference type="CDD" id="cd01335">
    <property type="entry name" value="Radical_SAM"/>
    <property type="match status" value="1"/>
</dbReference>
<keyword evidence="4" id="KW-0408">Iron</keyword>
<dbReference type="InterPro" id="IPR058240">
    <property type="entry name" value="rSAM_sf"/>
</dbReference>
<evidence type="ECO:0000256" key="5">
    <source>
        <dbReference type="ARBA" id="ARBA00023014"/>
    </source>
</evidence>
<keyword evidence="3" id="KW-0479">Metal-binding</keyword>
<reference evidence="7 8" key="1">
    <citation type="submission" date="2015-03" db="EMBL/GenBank/DDBJ databases">
        <title>Genome assembly of Sandaracinus amylolyticus DSM 53668.</title>
        <authorList>
            <person name="Sharma G."/>
            <person name="Subramanian S."/>
        </authorList>
    </citation>
    <scope>NUCLEOTIDE SEQUENCE [LARGE SCALE GENOMIC DNA]</scope>
    <source>
        <strain evidence="7 8">DSM 53668</strain>
    </source>
</reference>
<dbReference type="KEGG" id="samy:DB32_001848"/>
<dbReference type="PROSITE" id="PS51918">
    <property type="entry name" value="RADICAL_SAM"/>
    <property type="match status" value="1"/>
</dbReference>
<dbReference type="PANTHER" id="PTHR11228:SF7">
    <property type="entry name" value="PQQA PEPTIDE CYCLASE"/>
    <property type="match status" value="1"/>
</dbReference>
<dbReference type="RefSeq" id="WP_053232011.1">
    <property type="nucleotide sequence ID" value="NZ_CP011125.1"/>
</dbReference>
<dbReference type="Proteomes" id="UP000034883">
    <property type="component" value="Chromosome"/>
</dbReference>
<name>A0A0F6SE74_9BACT</name>
<keyword evidence="5" id="KW-0411">Iron-sulfur</keyword>
<dbReference type="InterPro" id="IPR006638">
    <property type="entry name" value="Elp3/MiaA/NifB-like_rSAM"/>
</dbReference>
<dbReference type="EMBL" id="CP011125">
    <property type="protein sequence ID" value="AKF04699.1"/>
    <property type="molecule type" value="Genomic_DNA"/>
</dbReference>
<dbReference type="PANTHER" id="PTHR11228">
    <property type="entry name" value="RADICAL SAM DOMAIN PROTEIN"/>
    <property type="match status" value="1"/>
</dbReference>
<feature type="domain" description="Radical SAM core" evidence="6">
    <location>
        <begin position="140"/>
        <end position="362"/>
    </location>
</feature>
<dbReference type="GO" id="GO:0051536">
    <property type="term" value="F:iron-sulfur cluster binding"/>
    <property type="evidence" value="ECO:0007669"/>
    <property type="project" value="UniProtKB-KW"/>
</dbReference>
<dbReference type="STRING" id="927083.DB32_001848"/>
<dbReference type="Gene3D" id="3.20.20.70">
    <property type="entry name" value="Aldolase class I"/>
    <property type="match status" value="1"/>
</dbReference>
<dbReference type="SFLD" id="SFLDG01067">
    <property type="entry name" value="SPASM/twitch_domain_containing"/>
    <property type="match status" value="1"/>
</dbReference>
<gene>
    <name evidence="7" type="ORF">DB32_001848</name>
</gene>
<evidence type="ECO:0000259" key="6">
    <source>
        <dbReference type="PROSITE" id="PS51918"/>
    </source>
</evidence>
<dbReference type="GO" id="GO:0003824">
    <property type="term" value="F:catalytic activity"/>
    <property type="evidence" value="ECO:0007669"/>
    <property type="project" value="InterPro"/>
</dbReference>
<dbReference type="AlphaFoldDB" id="A0A0F6SE74"/>